<name>A0A9F2QZ38_PYTBI</name>
<dbReference type="InterPro" id="IPR003280">
    <property type="entry name" value="2pore_dom_K_chnl"/>
</dbReference>
<feature type="transmembrane region" description="Helical" evidence="10">
    <location>
        <begin position="20"/>
        <end position="48"/>
    </location>
</feature>
<feature type="domain" description="Potassium channel" evidence="11">
    <location>
        <begin position="9"/>
        <end position="47"/>
    </location>
</feature>
<dbReference type="GO" id="GO:0015271">
    <property type="term" value="F:outward rectifier potassium channel activity"/>
    <property type="evidence" value="ECO:0007669"/>
    <property type="project" value="TreeGrafter"/>
</dbReference>
<feature type="transmembrane region" description="Helical" evidence="10">
    <location>
        <begin position="135"/>
        <end position="155"/>
    </location>
</feature>
<evidence type="ECO:0000256" key="9">
    <source>
        <dbReference type="RuleBase" id="RU003857"/>
    </source>
</evidence>
<evidence type="ECO:0000313" key="12">
    <source>
        <dbReference type="Proteomes" id="UP000695026"/>
    </source>
</evidence>
<dbReference type="PRINTS" id="PR01096">
    <property type="entry name" value="TWIK1CHANNEL"/>
</dbReference>
<evidence type="ECO:0000256" key="4">
    <source>
        <dbReference type="ARBA" id="ARBA00022958"/>
    </source>
</evidence>
<sequence>SPGLFLLITGYGHMVPLSDGGKVFCIFYCFLGIPATLLFVTCLLRVLLPLLSYRPVQYIHARWGFPRAHVALGHSMVLGLATLTLFILVPAICFWALEDNWTFLESIYFCFISLSTIGLGDFVPRGSSQPSLHGLYELSLTCYLLIGLLAMLVTLETAYQLQEIRAAVRFFAPSCNSPPEEDDRLGIVTRDQLALTTNLGLCSPESLTERGATRRDPPTTH</sequence>
<gene>
    <name evidence="13" type="primary">LOC103057585</name>
</gene>
<evidence type="ECO:0000259" key="11">
    <source>
        <dbReference type="Pfam" id="PF07885"/>
    </source>
</evidence>
<evidence type="ECO:0000256" key="8">
    <source>
        <dbReference type="ARBA" id="ARBA00023303"/>
    </source>
</evidence>
<evidence type="ECO:0000256" key="2">
    <source>
        <dbReference type="ARBA" id="ARBA00022448"/>
    </source>
</evidence>
<keyword evidence="7 10" id="KW-0472">Membrane</keyword>
<proteinExistence type="inferred from homology"/>
<evidence type="ECO:0000256" key="6">
    <source>
        <dbReference type="ARBA" id="ARBA00023065"/>
    </source>
</evidence>
<evidence type="ECO:0000256" key="10">
    <source>
        <dbReference type="SAM" id="Phobius"/>
    </source>
</evidence>
<dbReference type="RefSeq" id="XP_007431348.2">
    <property type="nucleotide sequence ID" value="XM_007431286.3"/>
</dbReference>
<evidence type="ECO:0000256" key="3">
    <source>
        <dbReference type="ARBA" id="ARBA00022692"/>
    </source>
</evidence>
<evidence type="ECO:0000256" key="5">
    <source>
        <dbReference type="ARBA" id="ARBA00022989"/>
    </source>
</evidence>
<dbReference type="InterPro" id="IPR013099">
    <property type="entry name" value="K_chnl_dom"/>
</dbReference>
<dbReference type="OMA" id="IERPMED"/>
<evidence type="ECO:0000313" key="13">
    <source>
        <dbReference type="RefSeq" id="XP_007431348.2"/>
    </source>
</evidence>
<keyword evidence="5 10" id="KW-1133">Transmembrane helix</keyword>
<dbReference type="GO" id="GO:0022841">
    <property type="term" value="F:potassium ion leak channel activity"/>
    <property type="evidence" value="ECO:0007669"/>
    <property type="project" value="TreeGrafter"/>
</dbReference>
<dbReference type="GeneID" id="103057585"/>
<keyword evidence="3 9" id="KW-0812">Transmembrane</keyword>
<comment type="subcellular location">
    <subcellularLocation>
        <location evidence="1">Membrane</location>
        <topology evidence="1">Multi-pass membrane protein</topology>
    </subcellularLocation>
</comment>
<dbReference type="SUPFAM" id="SSF81324">
    <property type="entry name" value="Voltage-gated potassium channels"/>
    <property type="match status" value="1"/>
</dbReference>
<dbReference type="Gene3D" id="1.10.287.70">
    <property type="match status" value="1"/>
</dbReference>
<protein>
    <submittedName>
        <fullName evidence="13">Potassium channel subfamily K member 1</fullName>
    </submittedName>
</protein>
<dbReference type="InterPro" id="IPR001779">
    <property type="entry name" value="2pore_dom_K_chnl_TWIK1"/>
</dbReference>
<comment type="similarity">
    <text evidence="9">Belongs to the two pore domain potassium channel (TC 1.A.1.8) family.</text>
</comment>
<dbReference type="PANTHER" id="PTHR11003">
    <property type="entry name" value="POTASSIUM CHANNEL, SUBFAMILY K"/>
    <property type="match status" value="1"/>
</dbReference>
<dbReference type="GO" id="GO:0005886">
    <property type="term" value="C:plasma membrane"/>
    <property type="evidence" value="ECO:0007669"/>
    <property type="project" value="TreeGrafter"/>
</dbReference>
<dbReference type="GO" id="GO:0030322">
    <property type="term" value="P:stabilization of membrane potential"/>
    <property type="evidence" value="ECO:0007669"/>
    <property type="project" value="TreeGrafter"/>
</dbReference>
<feature type="transmembrane region" description="Helical" evidence="10">
    <location>
        <begin position="103"/>
        <end position="123"/>
    </location>
</feature>
<accession>A0A9F2QZ38</accession>
<feature type="transmembrane region" description="Helical" evidence="10">
    <location>
        <begin position="69"/>
        <end position="97"/>
    </location>
</feature>
<dbReference type="AlphaFoldDB" id="A0A9F2QZ38"/>
<dbReference type="PRINTS" id="PR01333">
    <property type="entry name" value="2POREKCHANEL"/>
</dbReference>
<evidence type="ECO:0000256" key="1">
    <source>
        <dbReference type="ARBA" id="ARBA00004141"/>
    </source>
</evidence>
<reference evidence="13" key="1">
    <citation type="submission" date="2025-08" db="UniProtKB">
        <authorList>
            <consortium name="RefSeq"/>
        </authorList>
    </citation>
    <scope>IDENTIFICATION</scope>
    <source>
        <tissue evidence="13">Liver</tissue>
    </source>
</reference>
<feature type="non-terminal residue" evidence="13">
    <location>
        <position position="1"/>
    </location>
</feature>
<keyword evidence="4" id="KW-0630">Potassium</keyword>
<keyword evidence="6 9" id="KW-0406">Ion transport</keyword>
<keyword evidence="8 9" id="KW-0407">Ion channel</keyword>
<evidence type="ECO:0000256" key="7">
    <source>
        <dbReference type="ARBA" id="ARBA00023136"/>
    </source>
</evidence>
<dbReference type="InterPro" id="IPR005408">
    <property type="entry name" value="2pore_dom_K_chnl_TWIK"/>
</dbReference>
<dbReference type="OrthoDB" id="297496at2759"/>
<dbReference type="Proteomes" id="UP000695026">
    <property type="component" value="Unplaced"/>
</dbReference>
<dbReference type="PANTHER" id="PTHR11003:SF31">
    <property type="entry name" value="POTASSIUM CHANNEL SUBFAMILY K MEMBER 7"/>
    <property type="match status" value="1"/>
</dbReference>
<keyword evidence="2 9" id="KW-0813">Transport</keyword>
<organism evidence="12 13">
    <name type="scientific">Python bivittatus</name>
    <name type="common">Burmese python</name>
    <name type="synonym">Python molurus bivittatus</name>
    <dbReference type="NCBI Taxonomy" id="176946"/>
    <lineage>
        <taxon>Eukaryota</taxon>
        <taxon>Metazoa</taxon>
        <taxon>Chordata</taxon>
        <taxon>Craniata</taxon>
        <taxon>Vertebrata</taxon>
        <taxon>Euteleostomi</taxon>
        <taxon>Lepidosauria</taxon>
        <taxon>Squamata</taxon>
        <taxon>Bifurcata</taxon>
        <taxon>Unidentata</taxon>
        <taxon>Episquamata</taxon>
        <taxon>Toxicofera</taxon>
        <taxon>Serpentes</taxon>
        <taxon>Henophidia</taxon>
        <taxon>Pythonidae</taxon>
        <taxon>Python</taxon>
    </lineage>
</organism>
<dbReference type="KEGG" id="pbi:103057585"/>
<keyword evidence="12" id="KW-1185">Reference proteome</keyword>
<feature type="domain" description="Potassium channel" evidence="11">
    <location>
        <begin position="83"/>
        <end position="157"/>
    </location>
</feature>
<dbReference type="PRINTS" id="PR01586">
    <property type="entry name" value="TWIKCHANNEL"/>
</dbReference>
<dbReference type="Pfam" id="PF07885">
    <property type="entry name" value="Ion_trans_2"/>
    <property type="match status" value="2"/>
</dbReference>